<proteinExistence type="predicted"/>
<gene>
    <name evidence="2" type="ORF">C9994_10600</name>
</gene>
<dbReference type="Proteomes" id="UP000240608">
    <property type="component" value="Unassembled WGS sequence"/>
</dbReference>
<comment type="caution">
    <text evidence="2">The sequence shown here is derived from an EMBL/GenBank/DDBJ whole genome shotgun (WGS) entry which is preliminary data.</text>
</comment>
<evidence type="ECO:0000256" key="1">
    <source>
        <dbReference type="SAM" id="Coils"/>
    </source>
</evidence>
<sequence length="267" mass="31748">MKNDLNIRLLMLSYSTLKVSNEAQYAYNLQKWYIKSSDSVEIKVGAPKQIRDNKWYNPSKIRRGIQLKEIEFIELEIERVEKKILKLSEMRKEDELNEYGMLKSKEWETILKSYFEFLTKKIPKASRLPTKNEEAENKPFWKLIDADKKRVYDNFIYMLKQDQDFLNAKPFLTENKDQKYTLIEGLPKPYITEILRVFHSLLQNDYRGVKYKNIKSIWGNTFTNQCPSEKYIINAYDIGSHVPKPEDFIVPRENIKLILERAGGKID</sequence>
<feature type="coiled-coil region" evidence="1">
    <location>
        <begin position="70"/>
        <end position="97"/>
    </location>
</feature>
<dbReference type="AlphaFoldDB" id="A0A2T4DPE4"/>
<organism evidence="2 3">
    <name type="scientific">Marivirga lumbricoides</name>
    <dbReference type="NCBI Taxonomy" id="1046115"/>
    <lineage>
        <taxon>Bacteria</taxon>
        <taxon>Pseudomonadati</taxon>
        <taxon>Bacteroidota</taxon>
        <taxon>Cytophagia</taxon>
        <taxon>Cytophagales</taxon>
        <taxon>Marivirgaceae</taxon>
        <taxon>Marivirga</taxon>
    </lineage>
</organism>
<name>A0A2T4DPE4_9BACT</name>
<evidence type="ECO:0000313" key="3">
    <source>
        <dbReference type="Proteomes" id="UP000240608"/>
    </source>
</evidence>
<reference evidence="2 3" key="1">
    <citation type="submission" date="2018-03" db="EMBL/GenBank/DDBJ databases">
        <title>Cross-interface Injection: A General Nanoliter Liquid Handling Method Applied to Single Cells Genome Amplification Automated Nanoliter Liquid Handling Applied to Single Cell Multiple Displacement Amplification.</title>
        <authorList>
            <person name="Yun J."/>
            <person name="Xu P."/>
            <person name="Xu J."/>
            <person name="Dai X."/>
            <person name="Wang Y."/>
            <person name="Zheng X."/>
            <person name="Cao C."/>
            <person name="Yi Q."/>
            <person name="Zhu Y."/>
            <person name="Wang L."/>
            <person name="Dong Z."/>
            <person name="Huang Y."/>
            <person name="Huang L."/>
            <person name="Du W."/>
        </authorList>
    </citation>
    <scope>NUCLEOTIDE SEQUENCE [LARGE SCALE GENOMIC DNA]</scope>
    <source>
        <strain evidence="2 3">Z-D1-2</strain>
    </source>
</reference>
<evidence type="ECO:0000313" key="2">
    <source>
        <dbReference type="EMBL" id="PTB95691.1"/>
    </source>
</evidence>
<keyword evidence="1" id="KW-0175">Coiled coil</keyword>
<dbReference type="EMBL" id="PYVU01000093">
    <property type="protein sequence ID" value="PTB95691.1"/>
    <property type="molecule type" value="Genomic_DNA"/>
</dbReference>
<accession>A0A2T4DPE4</accession>
<protein>
    <submittedName>
        <fullName evidence="2">Uncharacterized protein</fullName>
    </submittedName>
</protein>